<feature type="compositionally biased region" description="Low complexity" evidence="1">
    <location>
        <begin position="114"/>
        <end position="153"/>
    </location>
</feature>
<evidence type="ECO:0000313" key="3">
    <source>
        <dbReference type="Proteomes" id="UP000011668"/>
    </source>
</evidence>
<evidence type="ECO:0000256" key="1">
    <source>
        <dbReference type="SAM" id="MobiDB-lite"/>
    </source>
</evidence>
<reference evidence="2 3" key="1">
    <citation type="journal article" date="2013" name="Nat. Commun.">
        <title>The evolution and pathogenic mechanisms of the rice sheath blight pathogen.</title>
        <authorList>
            <person name="Zheng A."/>
            <person name="Lin R."/>
            <person name="Xu L."/>
            <person name="Qin P."/>
            <person name="Tang C."/>
            <person name="Ai P."/>
            <person name="Zhang D."/>
            <person name="Liu Y."/>
            <person name="Sun Z."/>
            <person name="Feng H."/>
            <person name="Wang Y."/>
            <person name="Chen Y."/>
            <person name="Liang X."/>
            <person name="Fu R."/>
            <person name="Li Q."/>
            <person name="Zhang J."/>
            <person name="Yu X."/>
            <person name="Xie Z."/>
            <person name="Ding L."/>
            <person name="Guan P."/>
            <person name="Tang J."/>
            <person name="Liang Y."/>
            <person name="Wang S."/>
            <person name="Deng Q."/>
            <person name="Li S."/>
            <person name="Zhu J."/>
            <person name="Wang L."/>
            <person name="Liu H."/>
            <person name="Li P."/>
        </authorList>
    </citation>
    <scope>NUCLEOTIDE SEQUENCE [LARGE SCALE GENOMIC DNA]</scope>
    <source>
        <strain evidence="3">AG-1 IA</strain>
    </source>
</reference>
<dbReference type="EMBL" id="AFRT01004994">
    <property type="protein sequence ID" value="ELU35881.1"/>
    <property type="molecule type" value="Genomic_DNA"/>
</dbReference>
<dbReference type="Proteomes" id="UP000011668">
    <property type="component" value="Unassembled WGS sequence"/>
</dbReference>
<feature type="region of interest" description="Disordered" evidence="1">
    <location>
        <begin position="42"/>
        <end position="63"/>
    </location>
</feature>
<protein>
    <submittedName>
        <fullName evidence="2">Uncharacterized protein</fullName>
    </submittedName>
</protein>
<gene>
    <name evidence="2" type="ORF">AG1IA_10089</name>
</gene>
<comment type="caution">
    <text evidence="2">The sequence shown here is derived from an EMBL/GenBank/DDBJ whole genome shotgun (WGS) entry which is preliminary data.</text>
</comment>
<organism evidence="2 3">
    <name type="scientific">Thanatephorus cucumeris (strain AG1-IA)</name>
    <name type="common">Rice sheath blight fungus</name>
    <name type="synonym">Rhizoctonia solani</name>
    <dbReference type="NCBI Taxonomy" id="983506"/>
    <lineage>
        <taxon>Eukaryota</taxon>
        <taxon>Fungi</taxon>
        <taxon>Dikarya</taxon>
        <taxon>Basidiomycota</taxon>
        <taxon>Agaricomycotina</taxon>
        <taxon>Agaricomycetes</taxon>
        <taxon>Cantharellales</taxon>
        <taxon>Ceratobasidiaceae</taxon>
        <taxon>Rhizoctonia</taxon>
        <taxon>Rhizoctonia solani AG-1</taxon>
    </lineage>
</organism>
<feature type="region of interest" description="Disordered" evidence="1">
    <location>
        <begin position="102"/>
        <end position="154"/>
    </location>
</feature>
<keyword evidence="3" id="KW-1185">Reference proteome</keyword>
<accession>L8WCI9</accession>
<dbReference type="OrthoDB" id="3357408at2759"/>
<feature type="compositionally biased region" description="Basic residues" evidence="1">
    <location>
        <begin position="102"/>
        <end position="113"/>
    </location>
</feature>
<evidence type="ECO:0000313" key="2">
    <source>
        <dbReference type="EMBL" id="ELU35881.1"/>
    </source>
</evidence>
<proteinExistence type="predicted"/>
<name>L8WCI9_THACA</name>
<sequence>MISKPVPIAADFPPTTANLPSTTIVPALPNFTINAETGVTAQSGGGGGGGNAIARNSSTGPEHKYHYRVRPREKTASPLAAYLSAQALAQSTSQVDERERLYHHHHQSPHLLHHQAPPSSSGHQQPASSTSHLMSLPSTTPTSPASDTTASPSRIIRNRCTSLLIRTFGAENRVQVEVWAQAQVQTQPAGSGSGSKVRAALP</sequence>
<dbReference type="HOGENOM" id="CLU_1355464_0_0_1"/>
<dbReference type="AlphaFoldDB" id="L8WCI9"/>